<organism evidence="3 4">
    <name type="scientific">Lophium mytilinum</name>
    <dbReference type="NCBI Taxonomy" id="390894"/>
    <lineage>
        <taxon>Eukaryota</taxon>
        <taxon>Fungi</taxon>
        <taxon>Dikarya</taxon>
        <taxon>Ascomycota</taxon>
        <taxon>Pezizomycotina</taxon>
        <taxon>Dothideomycetes</taxon>
        <taxon>Pleosporomycetidae</taxon>
        <taxon>Mytilinidiales</taxon>
        <taxon>Mytilinidiaceae</taxon>
        <taxon>Lophium</taxon>
    </lineage>
</organism>
<evidence type="ECO:0000256" key="1">
    <source>
        <dbReference type="SAM" id="MobiDB-lite"/>
    </source>
</evidence>
<feature type="compositionally biased region" description="Basic and acidic residues" evidence="1">
    <location>
        <begin position="83"/>
        <end position="111"/>
    </location>
</feature>
<keyword evidence="4" id="KW-1185">Reference proteome</keyword>
<reference evidence="3" key="1">
    <citation type="journal article" date="2020" name="Stud. Mycol.">
        <title>101 Dothideomycetes genomes: a test case for predicting lifestyles and emergence of pathogens.</title>
        <authorList>
            <person name="Haridas S."/>
            <person name="Albert R."/>
            <person name="Binder M."/>
            <person name="Bloem J."/>
            <person name="Labutti K."/>
            <person name="Salamov A."/>
            <person name="Andreopoulos B."/>
            <person name="Baker S."/>
            <person name="Barry K."/>
            <person name="Bills G."/>
            <person name="Bluhm B."/>
            <person name="Cannon C."/>
            <person name="Castanera R."/>
            <person name="Culley D."/>
            <person name="Daum C."/>
            <person name="Ezra D."/>
            <person name="Gonzalez J."/>
            <person name="Henrissat B."/>
            <person name="Kuo A."/>
            <person name="Liang C."/>
            <person name="Lipzen A."/>
            <person name="Lutzoni F."/>
            <person name="Magnuson J."/>
            <person name="Mondo S."/>
            <person name="Nolan M."/>
            <person name="Ohm R."/>
            <person name="Pangilinan J."/>
            <person name="Park H.-J."/>
            <person name="Ramirez L."/>
            <person name="Alfaro M."/>
            <person name="Sun H."/>
            <person name="Tritt A."/>
            <person name="Yoshinaga Y."/>
            <person name="Zwiers L.-H."/>
            <person name="Turgeon B."/>
            <person name="Goodwin S."/>
            <person name="Spatafora J."/>
            <person name="Crous P."/>
            <person name="Grigoriev I."/>
        </authorList>
    </citation>
    <scope>NUCLEOTIDE SEQUENCE</scope>
    <source>
        <strain evidence="3">CBS 269.34</strain>
    </source>
</reference>
<feature type="region of interest" description="Disordered" evidence="1">
    <location>
        <begin position="83"/>
        <end position="129"/>
    </location>
</feature>
<evidence type="ECO:0000313" key="4">
    <source>
        <dbReference type="Proteomes" id="UP000799750"/>
    </source>
</evidence>
<dbReference type="AlphaFoldDB" id="A0A6A6QC32"/>
<feature type="domain" description="R3H-associated N-terminal" evidence="2">
    <location>
        <begin position="80"/>
        <end position="186"/>
    </location>
</feature>
<name>A0A6A6QC32_9PEZI</name>
<dbReference type="InterPro" id="IPR025952">
    <property type="entry name" value="R3H-assoc_dom"/>
</dbReference>
<dbReference type="InterPro" id="IPR036867">
    <property type="entry name" value="R3H_dom_sf"/>
</dbReference>
<dbReference type="Proteomes" id="UP000799750">
    <property type="component" value="Unassembled WGS sequence"/>
</dbReference>
<dbReference type="OrthoDB" id="10256743at2759"/>
<dbReference type="SUPFAM" id="SSF82708">
    <property type="entry name" value="R3H domain"/>
    <property type="match status" value="1"/>
</dbReference>
<accession>A0A6A6QC32</accession>
<evidence type="ECO:0000313" key="3">
    <source>
        <dbReference type="EMBL" id="KAF2489566.1"/>
    </source>
</evidence>
<proteinExistence type="predicted"/>
<dbReference type="PANTHER" id="PTHR32019:SF2">
    <property type="entry name" value="R3H DOMAIN-CONTAINING PROTEIN 4"/>
    <property type="match status" value="1"/>
</dbReference>
<gene>
    <name evidence="3" type="ORF">BU16DRAFT_531833</name>
</gene>
<dbReference type="PANTHER" id="PTHR32019">
    <property type="entry name" value="R3H DOMAIN-CONTAINING PROTEIN 4"/>
    <property type="match status" value="1"/>
</dbReference>
<dbReference type="InterPro" id="IPR039629">
    <property type="entry name" value="R3HDM4"/>
</dbReference>
<dbReference type="GO" id="GO:0003676">
    <property type="term" value="F:nucleic acid binding"/>
    <property type="evidence" value="ECO:0007669"/>
    <property type="project" value="InterPro"/>
</dbReference>
<dbReference type="EMBL" id="MU004199">
    <property type="protein sequence ID" value="KAF2489566.1"/>
    <property type="molecule type" value="Genomic_DNA"/>
</dbReference>
<evidence type="ECO:0000259" key="2">
    <source>
        <dbReference type="Pfam" id="PF13902"/>
    </source>
</evidence>
<protein>
    <recommendedName>
        <fullName evidence="2">R3H-associated N-terminal domain-containing protein</fullName>
    </recommendedName>
</protein>
<sequence>MAIHPTAPAPQSQAPAAAAAPIDIEAWTEQATAALSSVTISVAPSVPSTGVTLQIPLDDHPVSRDASAAQAVRAGYVKRREPIRRDSMKSREALLKGKEGSRRRQRWENDRLLSNPHAQPPQPHDWEIRPTYPVRNVPYYLAPLWDTTFAAASSTRKAKASAAKQTPKGADNAGKVPKELREKLKRARGAKSLLENLETEVRRFVAGWEDSEKMRLEREAEEGIPLEPDSEDEEIVFVGRNGMMNDMRSPRTSGEFERREMLLFESPADDHGASFGRFLVHHIGSYYGLRTWSVTTGNPARREAYIGLKDAKLKSGRKLLTHSTLPRPLYGLV</sequence>
<dbReference type="Pfam" id="PF13902">
    <property type="entry name" value="R3H-assoc"/>
    <property type="match status" value="1"/>
</dbReference>